<dbReference type="PANTHER" id="PTHR42852">
    <property type="entry name" value="THIOL:DISULFIDE INTERCHANGE PROTEIN DSBE"/>
    <property type="match status" value="1"/>
</dbReference>
<dbReference type="SUPFAM" id="SSF52833">
    <property type="entry name" value="Thioredoxin-like"/>
    <property type="match status" value="1"/>
</dbReference>
<organism evidence="2 3">
    <name type="scientific">Pseudopedobacter beijingensis</name>
    <dbReference type="NCBI Taxonomy" id="1207056"/>
    <lineage>
        <taxon>Bacteria</taxon>
        <taxon>Pseudomonadati</taxon>
        <taxon>Bacteroidota</taxon>
        <taxon>Sphingobacteriia</taxon>
        <taxon>Sphingobacteriales</taxon>
        <taxon>Sphingobacteriaceae</taxon>
        <taxon>Pseudopedobacter</taxon>
    </lineage>
</organism>
<keyword evidence="3" id="KW-1185">Reference proteome</keyword>
<protein>
    <submittedName>
        <fullName evidence="2">TlpA family protein disulfide reductase</fullName>
    </submittedName>
</protein>
<proteinExistence type="predicted"/>
<name>A0ABW4IBY8_9SPHI</name>
<dbReference type="Gene3D" id="3.40.30.10">
    <property type="entry name" value="Glutaredoxin"/>
    <property type="match status" value="1"/>
</dbReference>
<dbReference type="CDD" id="cd02966">
    <property type="entry name" value="TlpA_like_family"/>
    <property type="match status" value="1"/>
</dbReference>
<dbReference type="Pfam" id="PF08534">
    <property type="entry name" value="Redoxin"/>
    <property type="match status" value="1"/>
</dbReference>
<comment type="caution">
    <text evidence="2">The sequence shown here is derived from an EMBL/GenBank/DDBJ whole genome shotgun (WGS) entry which is preliminary data.</text>
</comment>
<reference evidence="3" key="1">
    <citation type="journal article" date="2019" name="Int. J. Syst. Evol. Microbiol.">
        <title>The Global Catalogue of Microorganisms (GCM) 10K type strain sequencing project: providing services to taxonomists for standard genome sequencing and annotation.</title>
        <authorList>
            <consortium name="The Broad Institute Genomics Platform"/>
            <consortium name="The Broad Institute Genome Sequencing Center for Infectious Disease"/>
            <person name="Wu L."/>
            <person name="Ma J."/>
        </authorList>
    </citation>
    <scope>NUCLEOTIDE SEQUENCE [LARGE SCALE GENOMIC DNA]</scope>
    <source>
        <strain evidence="3">CCUG 53762</strain>
    </source>
</reference>
<sequence>MMNFKKLIKENTGFIISLVVMGFILFNPPVRAFFTRQILKTGLFSPKISDNAEELKQDLLLKDINGKLISLKELEGKVVFINFWATWCPPCIAEMPSIQKLYDETQGLNVVFAMVDVDNDPDKALKFLEKGNFTLPLYHPSSSISDQLFEGSLPTTIVLNKKGQIVLKQQGMSDYADKKFIDKIKSLVTE</sequence>
<dbReference type="PANTHER" id="PTHR42852:SF13">
    <property type="entry name" value="PROTEIN DIPZ"/>
    <property type="match status" value="1"/>
</dbReference>
<accession>A0ABW4IBY8</accession>
<gene>
    <name evidence="2" type="ORF">ACFSAH_07695</name>
</gene>
<dbReference type="InterPro" id="IPR013766">
    <property type="entry name" value="Thioredoxin_domain"/>
</dbReference>
<dbReference type="InterPro" id="IPR036249">
    <property type="entry name" value="Thioredoxin-like_sf"/>
</dbReference>
<evidence type="ECO:0000259" key="1">
    <source>
        <dbReference type="PROSITE" id="PS51352"/>
    </source>
</evidence>
<evidence type="ECO:0000313" key="2">
    <source>
        <dbReference type="EMBL" id="MFD1629753.1"/>
    </source>
</evidence>
<dbReference type="InterPro" id="IPR013740">
    <property type="entry name" value="Redoxin"/>
</dbReference>
<dbReference type="EMBL" id="JBHUDG010000007">
    <property type="protein sequence ID" value="MFD1629753.1"/>
    <property type="molecule type" value="Genomic_DNA"/>
</dbReference>
<dbReference type="PROSITE" id="PS51352">
    <property type="entry name" value="THIOREDOXIN_2"/>
    <property type="match status" value="1"/>
</dbReference>
<dbReference type="Proteomes" id="UP001597118">
    <property type="component" value="Unassembled WGS sequence"/>
</dbReference>
<dbReference type="InterPro" id="IPR050553">
    <property type="entry name" value="Thioredoxin_ResA/DsbE_sf"/>
</dbReference>
<feature type="domain" description="Thioredoxin" evidence="1">
    <location>
        <begin position="46"/>
        <end position="190"/>
    </location>
</feature>
<dbReference type="RefSeq" id="WP_379662134.1">
    <property type="nucleotide sequence ID" value="NZ_JBHUDG010000007.1"/>
</dbReference>
<evidence type="ECO:0000313" key="3">
    <source>
        <dbReference type="Proteomes" id="UP001597118"/>
    </source>
</evidence>